<reference evidence="1 2" key="1">
    <citation type="submission" date="2016-09" db="EMBL/GenBank/DDBJ databases">
        <authorList>
            <person name="Capua I."/>
            <person name="De Benedictis P."/>
            <person name="Joannis T."/>
            <person name="Lombin L.H."/>
            <person name="Cattoli G."/>
        </authorList>
    </citation>
    <scope>NUCLEOTIDE SEQUENCE [LARGE SCALE GENOMIC DNA]</scope>
    <source>
        <strain evidence="1 2">IMI 309357</strain>
    </source>
</reference>
<dbReference type="EMBL" id="MJBS01000091">
    <property type="protein sequence ID" value="OHE94899.1"/>
    <property type="molecule type" value="Genomic_DNA"/>
</dbReference>
<dbReference type="AlphaFoldDB" id="A0A1G4B0E9"/>
<name>A0A1G4B0E9_9PEZI</name>
<gene>
    <name evidence="1" type="ORF">CORC01_09818</name>
</gene>
<accession>A0A1G4B0E9</accession>
<sequence>MQPTEVIGQECGSFSIKSLADAEALRSCPEIYGDVIIYPKLPSPAFDLEGVKIIHGNLLLNTDCPDLEDWRTCNGYDPITSISSGTLKEVRGRVYFSYHEWLTNISFPESTSVNDMFAIEKLDGLKCLDIDRLKSVAYMRLYASKLATLKLGAFGNVTGLNSYGGTVVKEISIGTNSLESLDGFFQEPELSLDQVTINNANQVKRLQIGVAKIDSLNLDWLSPGPTSNFTLVLGGSGITEMTIGHIETLQSLNGIERLPSLEKLSVGSYTSSGGNYY</sequence>
<keyword evidence="2" id="KW-1185">Reference proteome</keyword>
<protein>
    <recommendedName>
        <fullName evidence="3">Receptor L-domain domain-containing protein</fullName>
    </recommendedName>
</protein>
<evidence type="ECO:0000313" key="1">
    <source>
        <dbReference type="EMBL" id="OHE94899.1"/>
    </source>
</evidence>
<dbReference type="RefSeq" id="XP_022472061.1">
    <property type="nucleotide sequence ID" value="XM_022621447.1"/>
</dbReference>
<organism evidence="1 2">
    <name type="scientific">Colletotrichum orchidophilum</name>
    <dbReference type="NCBI Taxonomy" id="1209926"/>
    <lineage>
        <taxon>Eukaryota</taxon>
        <taxon>Fungi</taxon>
        <taxon>Dikarya</taxon>
        <taxon>Ascomycota</taxon>
        <taxon>Pezizomycotina</taxon>
        <taxon>Sordariomycetes</taxon>
        <taxon>Hypocreomycetidae</taxon>
        <taxon>Glomerellales</taxon>
        <taxon>Glomerellaceae</taxon>
        <taxon>Colletotrichum</taxon>
    </lineage>
</organism>
<comment type="caution">
    <text evidence="1">The sequence shown here is derived from an EMBL/GenBank/DDBJ whole genome shotgun (WGS) entry which is preliminary data.</text>
</comment>
<dbReference type="OrthoDB" id="536881at2759"/>
<proteinExistence type="predicted"/>
<dbReference type="SUPFAM" id="SSF52058">
    <property type="entry name" value="L domain-like"/>
    <property type="match status" value="1"/>
</dbReference>
<dbReference type="Proteomes" id="UP000176998">
    <property type="component" value="Unassembled WGS sequence"/>
</dbReference>
<evidence type="ECO:0008006" key="3">
    <source>
        <dbReference type="Google" id="ProtNLM"/>
    </source>
</evidence>
<evidence type="ECO:0000313" key="2">
    <source>
        <dbReference type="Proteomes" id="UP000176998"/>
    </source>
</evidence>
<dbReference type="GeneID" id="34562957"/>